<keyword evidence="3" id="KW-0524">Neurogenesis</keyword>
<dbReference type="Pfam" id="PF00010">
    <property type="entry name" value="HLH"/>
    <property type="match status" value="1"/>
</dbReference>
<dbReference type="InterPro" id="IPR050359">
    <property type="entry name" value="bHLH_transcription_factors"/>
</dbReference>
<dbReference type="InterPro" id="IPR022575">
    <property type="entry name" value="NeuroD_DUF"/>
</dbReference>
<sequence>MSLSSSSSASSGIHDDDVKRKMRIRRVKANGRERARMHGLNQALDVLREYIPITTQHQKLSKIETLRLAKNYIEALNRMLQTNSQPSPLEYAHQLATGLSQTTTNMLANLLQVQPRLLCPPQQFDHFDLPTGYPTNPSSASPSATSFSSPTPQYYYSPNPSAAPLQSFPPNSFYSDFSQHSYSP</sequence>
<accession>A0A8S1ENM1</accession>
<dbReference type="InterPro" id="IPR036638">
    <property type="entry name" value="HLH_DNA-bd_sf"/>
</dbReference>
<evidence type="ECO:0000259" key="9">
    <source>
        <dbReference type="PROSITE" id="PS50888"/>
    </source>
</evidence>
<feature type="compositionally biased region" description="Low complexity" evidence="8">
    <location>
        <begin position="134"/>
        <end position="152"/>
    </location>
</feature>
<evidence type="ECO:0000256" key="2">
    <source>
        <dbReference type="ARBA" id="ARBA00022782"/>
    </source>
</evidence>
<dbReference type="GO" id="GO:0045944">
    <property type="term" value="P:positive regulation of transcription by RNA polymerase II"/>
    <property type="evidence" value="ECO:0007669"/>
    <property type="project" value="TreeGrafter"/>
</dbReference>
<evidence type="ECO:0000256" key="7">
    <source>
        <dbReference type="ARBA" id="ARBA00023242"/>
    </source>
</evidence>
<evidence type="ECO:0000313" key="11">
    <source>
        <dbReference type="Proteomes" id="UP000494206"/>
    </source>
</evidence>
<dbReference type="EMBL" id="CADEPM010000003">
    <property type="protein sequence ID" value="CAB3402646.1"/>
    <property type="molecule type" value="Genomic_DNA"/>
</dbReference>
<dbReference type="GO" id="GO:0000981">
    <property type="term" value="F:DNA-binding transcription factor activity, RNA polymerase II-specific"/>
    <property type="evidence" value="ECO:0007669"/>
    <property type="project" value="TreeGrafter"/>
</dbReference>
<evidence type="ECO:0000256" key="8">
    <source>
        <dbReference type="SAM" id="MobiDB-lite"/>
    </source>
</evidence>
<evidence type="ECO:0000256" key="5">
    <source>
        <dbReference type="ARBA" id="ARBA00023125"/>
    </source>
</evidence>
<keyword evidence="7" id="KW-0539">Nucleus</keyword>
<gene>
    <name evidence="10" type="ORF">CBOVIS_LOCUS5239</name>
</gene>
<dbReference type="GO" id="GO:0046983">
    <property type="term" value="F:protein dimerization activity"/>
    <property type="evidence" value="ECO:0007669"/>
    <property type="project" value="InterPro"/>
</dbReference>
<keyword evidence="5" id="KW-0238">DNA-binding</keyword>
<dbReference type="PANTHER" id="PTHR19290:SF134">
    <property type="entry name" value="NEUROGENIC DIFFERENTIATION FACTOR 1"/>
    <property type="match status" value="1"/>
</dbReference>
<dbReference type="SMART" id="SM00353">
    <property type="entry name" value="HLH"/>
    <property type="match status" value="1"/>
</dbReference>
<keyword evidence="4" id="KW-0805">Transcription regulation</keyword>
<dbReference type="Gene3D" id="4.10.280.10">
    <property type="entry name" value="Helix-loop-helix DNA-binding domain"/>
    <property type="match status" value="1"/>
</dbReference>
<dbReference type="PROSITE" id="PS50888">
    <property type="entry name" value="BHLH"/>
    <property type="match status" value="1"/>
</dbReference>
<dbReference type="SUPFAM" id="SSF47459">
    <property type="entry name" value="HLH, helix-loop-helix DNA-binding domain"/>
    <property type="match status" value="1"/>
</dbReference>
<comment type="caution">
    <text evidence="10">The sequence shown here is derived from an EMBL/GenBank/DDBJ whole genome shotgun (WGS) entry which is preliminary data.</text>
</comment>
<keyword evidence="6" id="KW-0804">Transcription</keyword>
<proteinExistence type="predicted"/>
<dbReference type="PANTHER" id="PTHR19290">
    <property type="entry name" value="BASIC HELIX-LOOP-HELIX PROTEIN NEUROGENIN-RELATED"/>
    <property type="match status" value="1"/>
</dbReference>
<organism evidence="10 11">
    <name type="scientific">Caenorhabditis bovis</name>
    <dbReference type="NCBI Taxonomy" id="2654633"/>
    <lineage>
        <taxon>Eukaryota</taxon>
        <taxon>Metazoa</taxon>
        <taxon>Ecdysozoa</taxon>
        <taxon>Nematoda</taxon>
        <taxon>Chromadorea</taxon>
        <taxon>Rhabditida</taxon>
        <taxon>Rhabditina</taxon>
        <taxon>Rhabditomorpha</taxon>
        <taxon>Rhabditoidea</taxon>
        <taxon>Rhabditidae</taxon>
        <taxon>Peloderinae</taxon>
        <taxon>Caenorhabditis</taxon>
    </lineage>
</organism>
<dbReference type="Pfam" id="PF12533">
    <property type="entry name" value="Neuro_bHLH"/>
    <property type="match status" value="1"/>
</dbReference>
<feature type="compositionally biased region" description="Low complexity" evidence="8">
    <location>
        <begin position="1"/>
        <end position="11"/>
    </location>
</feature>
<protein>
    <recommendedName>
        <fullName evidence="9">BHLH domain-containing protein</fullName>
    </recommendedName>
</protein>
<dbReference type="GO" id="GO:0070888">
    <property type="term" value="F:E-box binding"/>
    <property type="evidence" value="ECO:0007669"/>
    <property type="project" value="TreeGrafter"/>
</dbReference>
<dbReference type="GO" id="GO:0005634">
    <property type="term" value="C:nucleus"/>
    <property type="evidence" value="ECO:0007669"/>
    <property type="project" value="TreeGrafter"/>
</dbReference>
<evidence type="ECO:0000256" key="6">
    <source>
        <dbReference type="ARBA" id="ARBA00023163"/>
    </source>
</evidence>
<dbReference type="Proteomes" id="UP000494206">
    <property type="component" value="Unassembled WGS sequence"/>
</dbReference>
<dbReference type="AlphaFoldDB" id="A0A8S1ENM1"/>
<evidence type="ECO:0000256" key="1">
    <source>
        <dbReference type="ARBA" id="ARBA00022473"/>
    </source>
</evidence>
<dbReference type="GO" id="GO:0061564">
    <property type="term" value="P:axon development"/>
    <property type="evidence" value="ECO:0007669"/>
    <property type="project" value="TreeGrafter"/>
</dbReference>
<dbReference type="InterPro" id="IPR011598">
    <property type="entry name" value="bHLH_dom"/>
</dbReference>
<keyword evidence="11" id="KW-1185">Reference proteome</keyword>
<keyword evidence="2" id="KW-0221">Differentiation</keyword>
<dbReference type="GO" id="GO:0007423">
    <property type="term" value="P:sensory organ development"/>
    <property type="evidence" value="ECO:0007669"/>
    <property type="project" value="TreeGrafter"/>
</dbReference>
<reference evidence="10 11" key="1">
    <citation type="submission" date="2020-04" db="EMBL/GenBank/DDBJ databases">
        <authorList>
            <person name="Laetsch R D."/>
            <person name="Stevens L."/>
            <person name="Kumar S."/>
            <person name="Blaxter L. M."/>
        </authorList>
    </citation>
    <scope>NUCLEOTIDE SEQUENCE [LARGE SCALE GENOMIC DNA]</scope>
</reference>
<dbReference type="OrthoDB" id="10039134at2759"/>
<keyword evidence="1" id="KW-0217">Developmental protein</keyword>
<name>A0A8S1ENM1_9PELO</name>
<evidence type="ECO:0000313" key="10">
    <source>
        <dbReference type="EMBL" id="CAB3402646.1"/>
    </source>
</evidence>
<feature type="region of interest" description="Disordered" evidence="8">
    <location>
        <begin position="1"/>
        <end position="21"/>
    </location>
</feature>
<dbReference type="CDD" id="cd11427">
    <property type="entry name" value="bHLH_TS_NeuroD"/>
    <property type="match status" value="1"/>
</dbReference>
<evidence type="ECO:0000256" key="3">
    <source>
        <dbReference type="ARBA" id="ARBA00022902"/>
    </source>
</evidence>
<feature type="region of interest" description="Disordered" evidence="8">
    <location>
        <begin position="128"/>
        <end position="162"/>
    </location>
</feature>
<feature type="domain" description="BHLH" evidence="9">
    <location>
        <begin position="24"/>
        <end position="76"/>
    </location>
</feature>
<evidence type="ECO:0000256" key="4">
    <source>
        <dbReference type="ARBA" id="ARBA00023015"/>
    </source>
</evidence>